<proteinExistence type="predicted"/>
<sequence length="205" mass="22149">MSLVKGLACGTSNLPQPVETKVASKDLEGDDNWKALLTATERRAPEPGVPVAVSPMAKTQPGVEPLEALQASPSQETEAYGLLDEYVDDLLGIPQKDRPVSWSRPSWQETAASMPKMVLEDGSRGPALGSLPPKQRLQDPDLASSSREPLQPATPYLAGVLNGWAVIDRSTVDTRSARDTGPAPKRRVDKTSSLKPDERREAQRC</sequence>
<feature type="compositionally biased region" description="Basic and acidic residues" evidence="1">
    <location>
        <begin position="189"/>
        <end position="205"/>
    </location>
</feature>
<name>A0A812YDK7_SYMPI</name>
<feature type="region of interest" description="Disordered" evidence="1">
    <location>
        <begin position="169"/>
        <end position="205"/>
    </location>
</feature>
<organism evidence="2 3">
    <name type="scientific">Symbiodinium pilosum</name>
    <name type="common">Dinoflagellate</name>
    <dbReference type="NCBI Taxonomy" id="2952"/>
    <lineage>
        <taxon>Eukaryota</taxon>
        <taxon>Sar</taxon>
        <taxon>Alveolata</taxon>
        <taxon>Dinophyceae</taxon>
        <taxon>Suessiales</taxon>
        <taxon>Symbiodiniaceae</taxon>
        <taxon>Symbiodinium</taxon>
    </lineage>
</organism>
<keyword evidence="3" id="KW-1185">Reference proteome</keyword>
<accession>A0A812YDK7</accession>
<protein>
    <submittedName>
        <fullName evidence="2">Uncharacterized protein</fullName>
    </submittedName>
</protein>
<evidence type="ECO:0000256" key="1">
    <source>
        <dbReference type="SAM" id="MobiDB-lite"/>
    </source>
</evidence>
<comment type="caution">
    <text evidence="2">The sequence shown here is derived from an EMBL/GenBank/DDBJ whole genome shotgun (WGS) entry which is preliminary data.</text>
</comment>
<feature type="region of interest" description="Disordered" evidence="1">
    <location>
        <begin position="116"/>
        <end position="155"/>
    </location>
</feature>
<evidence type="ECO:0000313" key="3">
    <source>
        <dbReference type="Proteomes" id="UP000649617"/>
    </source>
</evidence>
<dbReference type="Proteomes" id="UP000649617">
    <property type="component" value="Unassembled WGS sequence"/>
</dbReference>
<evidence type="ECO:0000313" key="2">
    <source>
        <dbReference type="EMBL" id="CAE7770970.1"/>
    </source>
</evidence>
<dbReference type="OrthoDB" id="407346at2759"/>
<reference evidence="2" key="1">
    <citation type="submission" date="2021-02" db="EMBL/GenBank/DDBJ databases">
        <authorList>
            <person name="Dougan E. K."/>
            <person name="Rhodes N."/>
            <person name="Thang M."/>
            <person name="Chan C."/>
        </authorList>
    </citation>
    <scope>NUCLEOTIDE SEQUENCE</scope>
</reference>
<gene>
    <name evidence="2" type="ORF">SPIL2461_LOCUS22712</name>
</gene>
<dbReference type="AlphaFoldDB" id="A0A812YDK7"/>
<dbReference type="EMBL" id="CAJNIZ010047576">
    <property type="protein sequence ID" value="CAE7770970.1"/>
    <property type="molecule type" value="Genomic_DNA"/>
</dbReference>